<dbReference type="InterPro" id="IPR022398">
    <property type="entry name" value="Peptidase_S8_His-AS"/>
</dbReference>
<dbReference type="InterPro" id="IPR051048">
    <property type="entry name" value="Peptidase_S8/S53_subtilisin"/>
</dbReference>
<gene>
    <name evidence="9" type="ORF">Raf01_53870</name>
</gene>
<comment type="caution">
    <text evidence="9">The sequence shown here is derived from an EMBL/GenBank/DDBJ whole genome shotgun (WGS) entry which is preliminary data.</text>
</comment>
<evidence type="ECO:0000313" key="9">
    <source>
        <dbReference type="EMBL" id="GIH17215.1"/>
    </source>
</evidence>
<dbReference type="Proteomes" id="UP000642748">
    <property type="component" value="Unassembled WGS sequence"/>
</dbReference>
<dbReference type="InterPro" id="IPR013783">
    <property type="entry name" value="Ig-like_fold"/>
</dbReference>
<dbReference type="PROSITE" id="PS51892">
    <property type="entry name" value="SUBTILASE"/>
    <property type="match status" value="1"/>
</dbReference>
<feature type="active site" description="Charge relay system" evidence="5 6">
    <location>
        <position position="393"/>
    </location>
</feature>
<evidence type="ECO:0000256" key="7">
    <source>
        <dbReference type="RuleBase" id="RU003355"/>
    </source>
</evidence>
<dbReference type="PROSITE" id="PS00138">
    <property type="entry name" value="SUBTILASE_SER"/>
    <property type="match status" value="1"/>
</dbReference>
<keyword evidence="10" id="KW-1185">Reference proteome</keyword>
<dbReference type="InterPro" id="IPR000209">
    <property type="entry name" value="Peptidase_S8/S53_dom"/>
</dbReference>
<dbReference type="PANTHER" id="PTHR43399:SF4">
    <property type="entry name" value="CELL WALL-ASSOCIATED PROTEASE"/>
    <property type="match status" value="1"/>
</dbReference>
<feature type="active site" description="Charge relay system" evidence="5 6">
    <location>
        <position position="217"/>
    </location>
</feature>
<dbReference type="SUPFAM" id="SSF52743">
    <property type="entry name" value="Subtilisin-like"/>
    <property type="match status" value="1"/>
</dbReference>
<accession>A0A8J3VSG8</accession>
<proteinExistence type="inferred from homology"/>
<dbReference type="InterPro" id="IPR023828">
    <property type="entry name" value="Peptidase_S8_Ser-AS"/>
</dbReference>
<keyword evidence="4 6" id="KW-0720">Serine protease</keyword>
<evidence type="ECO:0000256" key="2">
    <source>
        <dbReference type="ARBA" id="ARBA00022670"/>
    </source>
</evidence>
<evidence type="ECO:0000256" key="6">
    <source>
        <dbReference type="PROSITE-ProRule" id="PRU01240"/>
    </source>
</evidence>
<evidence type="ECO:0000259" key="8">
    <source>
        <dbReference type="Pfam" id="PF00082"/>
    </source>
</evidence>
<dbReference type="InterPro" id="IPR036852">
    <property type="entry name" value="Peptidase_S8/S53_dom_sf"/>
</dbReference>
<reference evidence="9" key="1">
    <citation type="submission" date="2021-01" db="EMBL/GenBank/DDBJ databases">
        <title>Whole genome shotgun sequence of Rugosimonospora africana NBRC 104875.</title>
        <authorList>
            <person name="Komaki H."/>
            <person name="Tamura T."/>
        </authorList>
    </citation>
    <scope>NUCLEOTIDE SEQUENCE</scope>
    <source>
        <strain evidence="9">NBRC 104875</strain>
    </source>
</reference>
<organism evidence="9 10">
    <name type="scientific">Rugosimonospora africana</name>
    <dbReference type="NCBI Taxonomy" id="556532"/>
    <lineage>
        <taxon>Bacteria</taxon>
        <taxon>Bacillati</taxon>
        <taxon>Actinomycetota</taxon>
        <taxon>Actinomycetes</taxon>
        <taxon>Micromonosporales</taxon>
        <taxon>Micromonosporaceae</taxon>
        <taxon>Rugosimonospora</taxon>
    </lineage>
</organism>
<dbReference type="AlphaFoldDB" id="A0A8J3VSG8"/>
<sequence length="1069" mass="110329">MTLVTGDRVTVASAGTGRVTISPGKSRERMVFSTYRVGSDLYVVPQDAVRLVGSGRVDRRLFDVSALVAAGYADDARDTLPLIVGYRSGTAQPAALAGHGARITRTLPAVGGAAVLSGKHTTGGLWAALTTGAGTARTDTAPGIDHIWLDGRRRIADDTSDQQIGAPVAWQAGYTGSGVTVAVLDSGIDATHPDLADRVVAERDFSADPNPADTVGHGTHVASIIAGTGAASGGQYRGVAPGAQLLDGKVCESDFCDESAILAGMQWAAADEHAKVVNLSIGGADTPEVDPLEAAVNDLTARYGTLFVIAAGNDGPAETTIESPGSADAALTVGAVDSTDQLADFSSRGPRTADAAIKPDLTAPGVDIVAARAAGTELGDPVGDSYVKLSGTSMATPHVTGSVAILAQEHPDWTAEQFKATLMASARPNPNLSVYQQGAGRVDIGRAIDQTLTAQPASLSMGLQQWPHTDDEPVTKTVTYHNAGSAPVTLTLSATVHASDGTAAPAGMFALSTNQLTVPAGGQAQVTLTADTRTTGPDGLYSGDLSATTAGGTRVSTPVGIDKESESYNLTITTIDRTGAPADNYLTTLQGTDAATHTSYLSPYDPSGTVTLRLPKGGYDLNSAVFTATADPTRPDASLLAQPVLNLTSDTRVVLDARTARPVTMTVPDTTVQPVEGIVGYDHITPYGDLSTNLFSSSFTGVSAAQQGPTLPSSQLLGNLAGQWAAIDQDGASTRAYYCVAEFPAGGLPTGFVKHYTRQDLAQVHAGYGAQPGDAGYVSALGTSPLTENRITAAVPIALPGTLTEYFNAGRWNTELDTHPADSDDLGTIDARLGATATYQAGQQYREGWNTAPFGPALPTGPFPSDFMTRQGDTLLLAPQPFSDAAGHYGQDVTGDGSTTVYRDGTRIAQVPGVGGQFPVPADAARYRVEIQATRTGFGGLSSTVQAAWTFRSGHVNGTDPAPLPAMAVRFTPQLDAHNQAPAGRFTIPVAIQYQPGSAPATIRNLTLAVSYDDGKTWQPVELDRGADHWTATLTHPAGGGYVSLRADATDSAGNNVQQTIIHAYALSG</sequence>
<dbReference type="PROSITE" id="PS00136">
    <property type="entry name" value="SUBTILASE_ASP"/>
    <property type="match status" value="1"/>
</dbReference>
<dbReference type="EMBL" id="BONZ01000050">
    <property type="protein sequence ID" value="GIH17215.1"/>
    <property type="molecule type" value="Genomic_DNA"/>
</dbReference>
<dbReference type="InterPro" id="IPR017297">
    <property type="entry name" value="Peptidase_S8A_DPH-A"/>
</dbReference>
<dbReference type="PROSITE" id="PS00137">
    <property type="entry name" value="SUBTILASE_HIS"/>
    <property type="match status" value="1"/>
</dbReference>
<evidence type="ECO:0000256" key="4">
    <source>
        <dbReference type="ARBA" id="ARBA00022825"/>
    </source>
</evidence>
<evidence type="ECO:0000256" key="1">
    <source>
        <dbReference type="ARBA" id="ARBA00011073"/>
    </source>
</evidence>
<dbReference type="GO" id="GO:0004252">
    <property type="term" value="F:serine-type endopeptidase activity"/>
    <property type="evidence" value="ECO:0007669"/>
    <property type="project" value="UniProtKB-UniRule"/>
</dbReference>
<dbReference type="GO" id="GO:0005975">
    <property type="term" value="P:carbohydrate metabolic process"/>
    <property type="evidence" value="ECO:0007669"/>
    <property type="project" value="UniProtKB-ARBA"/>
</dbReference>
<dbReference type="InterPro" id="IPR015500">
    <property type="entry name" value="Peptidase_S8_subtilisin-rel"/>
</dbReference>
<feature type="domain" description="Peptidase S8/S53" evidence="8">
    <location>
        <begin position="176"/>
        <end position="440"/>
    </location>
</feature>
<dbReference type="GO" id="GO:0006508">
    <property type="term" value="P:proteolysis"/>
    <property type="evidence" value="ECO:0007669"/>
    <property type="project" value="UniProtKB-KW"/>
</dbReference>
<keyword evidence="2 6" id="KW-0645">Protease</keyword>
<dbReference type="Pfam" id="PF00082">
    <property type="entry name" value="Peptidase_S8"/>
    <property type="match status" value="1"/>
</dbReference>
<dbReference type="PANTHER" id="PTHR43399">
    <property type="entry name" value="SUBTILISIN-RELATED"/>
    <property type="match status" value="1"/>
</dbReference>
<evidence type="ECO:0000256" key="5">
    <source>
        <dbReference type="PIRSR" id="PIRSR615500-1"/>
    </source>
</evidence>
<protein>
    <submittedName>
        <fullName evidence="9">Serine protease</fullName>
    </submittedName>
</protein>
<evidence type="ECO:0000256" key="3">
    <source>
        <dbReference type="ARBA" id="ARBA00022801"/>
    </source>
</evidence>
<dbReference type="Gene3D" id="3.40.50.200">
    <property type="entry name" value="Peptidase S8/S53 domain"/>
    <property type="match status" value="1"/>
</dbReference>
<dbReference type="InterPro" id="IPR023827">
    <property type="entry name" value="Peptidase_S8_Asp-AS"/>
</dbReference>
<dbReference type="Gene3D" id="2.60.40.10">
    <property type="entry name" value="Immunoglobulins"/>
    <property type="match status" value="1"/>
</dbReference>
<dbReference type="PIRSF" id="PIRSF037854">
    <property type="entry name" value="Dihydropyridine_esterase"/>
    <property type="match status" value="1"/>
</dbReference>
<dbReference type="CDD" id="cd07487">
    <property type="entry name" value="Peptidases_S8_1"/>
    <property type="match status" value="1"/>
</dbReference>
<dbReference type="PRINTS" id="PR00723">
    <property type="entry name" value="SUBTILISIN"/>
</dbReference>
<comment type="similarity">
    <text evidence="1 6 7">Belongs to the peptidase S8 family.</text>
</comment>
<evidence type="ECO:0000313" key="10">
    <source>
        <dbReference type="Proteomes" id="UP000642748"/>
    </source>
</evidence>
<keyword evidence="3 6" id="KW-0378">Hydrolase</keyword>
<name>A0A8J3VSG8_9ACTN</name>
<feature type="active site" description="Charge relay system" evidence="5 6">
    <location>
        <position position="185"/>
    </location>
</feature>